<evidence type="ECO:0000313" key="8">
    <source>
        <dbReference type="EMBL" id="OGC23055.1"/>
    </source>
</evidence>
<gene>
    <name evidence="8" type="ORF">A2310_00795</name>
</gene>
<dbReference type="Gene3D" id="1.10.3210.10">
    <property type="entry name" value="Hypothetical protein af1432"/>
    <property type="match status" value="1"/>
</dbReference>
<dbReference type="AlphaFoldDB" id="A0A1F4SRH6"/>
<evidence type="ECO:0000256" key="2">
    <source>
        <dbReference type="ARBA" id="ARBA00022723"/>
    </source>
</evidence>
<dbReference type="GO" id="GO:0000166">
    <property type="term" value="F:nucleotide binding"/>
    <property type="evidence" value="ECO:0007669"/>
    <property type="project" value="UniProtKB-KW"/>
</dbReference>
<name>A0A1F4SRH6_UNCSA</name>
<evidence type="ECO:0000256" key="4">
    <source>
        <dbReference type="ARBA" id="ARBA00022801"/>
    </source>
</evidence>
<dbReference type="PROSITE" id="PS51831">
    <property type="entry name" value="HD"/>
    <property type="match status" value="1"/>
</dbReference>
<feature type="domain" description="HD" evidence="7">
    <location>
        <begin position="26"/>
        <end position="140"/>
    </location>
</feature>
<evidence type="ECO:0000259" key="7">
    <source>
        <dbReference type="PROSITE" id="PS51831"/>
    </source>
</evidence>
<accession>A0A1F4SRH6</accession>
<evidence type="ECO:0000256" key="3">
    <source>
        <dbReference type="ARBA" id="ARBA00022741"/>
    </source>
</evidence>
<sequence length="195" mass="22335">MKLKEKILMDKHKIKTLLKKWLPKDRFEHSIRVEKTAVKLAKIHKIDEEDASIAAILHDCARYNDINLIQEAEKLGLPIKPIEKVQPKLLHPRLGAIIAQRKFGIKNKNILAAIKKHTVGSIKMTPLEKIVYLADHTEPARDYKGVTKVRKLSFIDLNAAIVECASSMLQDLIQRKLPISEETLKTRNYYLTKDG</sequence>
<dbReference type="InterPro" id="IPR006674">
    <property type="entry name" value="HD_domain"/>
</dbReference>
<dbReference type="PANTHER" id="PTHR35795:SF1">
    <property type="entry name" value="BIS(5'-NUCLEOSYL)-TETRAPHOSPHATASE, SYMMETRICAL"/>
    <property type="match status" value="1"/>
</dbReference>
<evidence type="ECO:0000256" key="5">
    <source>
        <dbReference type="ARBA" id="ARBA00023004"/>
    </source>
</evidence>
<dbReference type="Proteomes" id="UP000178417">
    <property type="component" value="Unassembled WGS sequence"/>
</dbReference>
<dbReference type="PANTHER" id="PTHR35795">
    <property type="entry name" value="SLR1885 PROTEIN"/>
    <property type="match status" value="1"/>
</dbReference>
<organism evidence="8 9">
    <name type="scientific">candidate division WOR-1 bacterium RIFOXYB2_FULL_37_13</name>
    <dbReference type="NCBI Taxonomy" id="1802579"/>
    <lineage>
        <taxon>Bacteria</taxon>
        <taxon>Bacillati</taxon>
        <taxon>Saganbacteria</taxon>
    </lineage>
</organism>
<evidence type="ECO:0000256" key="1">
    <source>
        <dbReference type="ARBA" id="ARBA00012506"/>
    </source>
</evidence>
<dbReference type="InterPro" id="IPR003607">
    <property type="entry name" value="HD/PDEase_dom"/>
</dbReference>
<dbReference type="GO" id="GO:0008803">
    <property type="term" value="F:bis(5'-nucleosyl)-tetraphosphatase (symmetrical) activity"/>
    <property type="evidence" value="ECO:0007669"/>
    <property type="project" value="UniProtKB-EC"/>
</dbReference>
<reference evidence="8 9" key="1">
    <citation type="journal article" date="2016" name="Nat. Commun.">
        <title>Thousands of microbial genomes shed light on interconnected biogeochemical processes in an aquifer system.</title>
        <authorList>
            <person name="Anantharaman K."/>
            <person name="Brown C.T."/>
            <person name="Hug L.A."/>
            <person name="Sharon I."/>
            <person name="Castelle C.J."/>
            <person name="Probst A.J."/>
            <person name="Thomas B.C."/>
            <person name="Singh A."/>
            <person name="Wilkins M.J."/>
            <person name="Karaoz U."/>
            <person name="Brodie E.L."/>
            <person name="Williams K.H."/>
            <person name="Hubbard S.S."/>
            <person name="Banfield J.F."/>
        </authorList>
    </citation>
    <scope>NUCLEOTIDE SEQUENCE [LARGE SCALE GENOMIC DNA]</scope>
</reference>
<dbReference type="InterPro" id="IPR051094">
    <property type="entry name" value="Diverse_Catalytic_Enzymes"/>
</dbReference>
<keyword evidence="3" id="KW-0547">Nucleotide-binding</keyword>
<proteinExistence type="predicted"/>
<dbReference type="SUPFAM" id="SSF109604">
    <property type="entry name" value="HD-domain/PDEase-like"/>
    <property type="match status" value="1"/>
</dbReference>
<dbReference type="SMART" id="SM00471">
    <property type="entry name" value="HDc"/>
    <property type="match status" value="1"/>
</dbReference>
<dbReference type="NCBIfam" id="TIGR00488">
    <property type="entry name" value="bis(5'-nucleosyl)-tetraphosphatase (symmetrical) YqeK"/>
    <property type="match status" value="1"/>
</dbReference>
<dbReference type="Pfam" id="PF01966">
    <property type="entry name" value="HD"/>
    <property type="match status" value="1"/>
</dbReference>
<evidence type="ECO:0000256" key="6">
    <source>
        <dbReference type="ARBA" id="ARBA00049417"/>
    </source>
</evidence>
<keyword evidence="2" id="KW-0479">Metal-binding</keyword>
<dbReference type="GO" id="GO:0046872">
    <property type="term" value="F:metal ion binding"/>
    <property type="evidence" value="ECO:0007669"/>
    <property type="project" value="UniProtKB-KW"/>
</dbReference>
<evidence type="ECO:0000313" key="9">
    <source>
        <dbReference type="Proteomes" id="UP000178417"/>
    </source>
</evidence>
<dbReference type="STRING" id="1802579.A2310_00795"/>
<dbReference type="EC" id="3.6.1.41" evidence="1"/>
<keyword evidence="4" id="KW-0378">Hydrolase</keyword>
<dbReference type="InterPro" id="IPR005249">
    <property type="entry name" value="YqeK"/>
</dbReference>
<comment type="catalytic activity">
    <reaction evidence="6">
        <text>P(1),P(4)-bis(5'-adenosyl) tetraphosphate + H2O = 2 ADP + 2 H(+)</text>
        <dbReference type="Rhea" id="RHEA:24252"/>
        <dbReference type="ChEBI" id="CHEBI:15377"/>
        <dbReference type="ChEBI" id="CHEBI:15378"/>
        <dbReference type="ChEBI" id="CHEBI:58141"/>
        <dbReference type="ChEBI" id="CHEBI:456216"/>
        <dbReference type="EC" id="3.6.1.41"/>
    </reaction>
</comment>
<dbReference type="CDD" id="cd00077">
    <property type="entry name" value="HDc"/>
    <property type="match status" value="1"/>
</dbReference>
<comment type="caution">
    <text evidence="8">The sequence shown here is derived from an EMBL/GenBank/DDBJ whole genome shotgun (WGS) entry which is preliminary data.</text>
</comment>
<protein>
    <recommendedName>
        <fullName evidence="1">bis(5'-nucleosyl)-tetraphosphatase (symmetrical)</fullName>
        <ecNumber evidence="1">3.6.1.41</ecNumber>
    </recommendedName>
</protein>
<keyword evidence="5" id="KW-0408">Iron</keyword>
<dbReference type="EMBL" id="MEUB01000022">
    <property type="protein sequence ID" value="OGC23055.1"/>
    <property type="molecule type" value="Genomic_DNA"/>
</dbReference>